<dbReference type="Gene3D" id="3.40.640.10">
    <property type="entry name" value="Type I PLP-dependent aspartate aminotransferase-like (Major domain)"/>
    <property type="match status" value="1"/>
</dbReference>
<dbReference type="Pfam" id="PF00155">
    <property type="entry name" value="Aminotran_1_2"/>
    <property type="match status" value="1"/>
</dbReference>
<evidence type="ECO:0000313" key="4">
    <source>
        <dbReference type="EMBL" id="SDU10730.1"/>
    </source>
</evidence>
<protein>
    <submittedName>
        <fullName evidence="4">Glycine C-acetyltransferase</fullName>
    </submittedName>
</protein>
<evidence type="ECO:0000259" key="3">
    <source>
        <dbReference type="Pfam" id="PF00155"/>
    </source>
</evidence>
<evidence type="ECO:0000256" key="1">
    <source>
        <dbReference type="ARBA" id="ARBA00001933"/>
    </source>
</evidence>
<sequence>MSTHKLDISLEQELDALKLEGRAKPTERIIEHYIPPKGNNGPRYKLEGNDNEFIRLNSNSYLSLSNHPDLIDAADKATHKFGVGPGAVRFIDGTFVYHDRLEKKVAAFTNKPAAKIFNSAYTANCGLALSISNKKTHWIGDQLNHNSIIRAMRISSIPKENKGIFKHNDMADLKRCLDEVSPCMERVVVIFDGIFSMRGDYAPINEITKICKSYDSKFKDGVITVVDDSHGIGAYGDTGRGTPEFCNAAPDIIIGTFGKAFGVNGGFICASNSIIESVRQKADTYIYTNPLSVADCAAAIKAIDICDSAQGRQLLCDLQKRTNQFRQGLEGLGKESITGPHPVVPLLVRDTTKTHDLVNYLFNNGVLVVGLTFPVVPKGDETIRFQINACHTFADINHVIELLDQFD</sequence>
<dbReference type="SUPFAM" id="SSF53383">
    <property type="entry name" value="PLP-dependent transferases"/>
    <property type="match status" value="1"/>
</dbReference>
<reference evidence="5" key="1">
    <citation type="submission" date="2016-10" db="EMBL/GenBank/DDBJ databases">
        <authorList>
            <person name="Varghese N."/>
            <person name="Submissions S."/>
        </authorList>
    </citation>
    <scope>NUCLEOTIDE SEQUENCE [LARGE SCALE GENOMIC DNA]</scope>
    <source>
        <strain evidence="5">DSM 3384</strain>
    </source>
</reference>
<dbReference type="GO" id="GO:0016740">
    <property type="term" value="F:transferase activity"/>
    <property type="evidence" value="ECO:0007669"/>
    <property type="project" value="UniProtKB-KW"/>
</dbReference>
<dbReference type="AlphaFoldDB" id="A0A1H2FTT3"/>
<dbReference type="Gene3D" id="3.90.1150.10">
    <property type="entry name" value="Aspartate Aminotransferase, domain 1"/>
    <property type="match status" value="1"/>
</dbReference>
<comment type="cofactor">
    <cofactor evidence="1">
        <name>pyridoxal 5'-phosphate</name>
        <dbReference type="ChEBI" id="CHEBI:597326"/>
    </cofactor>
</comment>
<feature type="domain" description="Aminotransferase class I/classII large" evidence="3">
    <location>
        <begin position="52"/>
        <end position="401"/>
    </location>
</feature>
<dbReference type="InterPro" id="IPR050087">
    <property type="entry name" value="AON_synthase_class-II"/>
</dbReference>
<accession>A0A1H2FTT3</accession>
<dbReference type="PANTHER" id="PTHR13693">
    <property type="entry name" value="CLASS II AMINOTRANSFERASE/8-AMINO-7-OXONONANOATE SYNTHASE"/>
    <property type="match status" value="1"/>
</dbReference>
<keyword evidence="5" id="KW-1185">Reference proteome</keyword>
<dbReference type="InterPro" id="IPR015421">
    <property type="entry name" value="PyrdxlP-dep_Trfase_major"/>
</dbReference>
<dbReference type="InterPro" id="IPR015422">
    <property type="entry name" value="PyrdxlP-dep_Trfase_small"/>
</dbReference>
<gene>
    <name evidence="4" type="ORF">SAMN04487931_104336</name>
</gene>
<evidence type="ECO:0000256" key="2">
    <source>
        <dbReference type="ARBA" id="ARBA00022679"/>
    </source>
</evidence>
<dbReference type="GO" id="GO:0030170">
    <property type="term" value="F:pyridoxal phosphate binding"/>
    <property type="evidence" value="ECO:0007669"/>
    <property type="project" value="InterPro"/>
</dbReference>
<evidence type="ECO:0000313" key="5">
    <source>
        <dbReference type="Proteomes" id="UP000199608"/>
    </source>
</evidence>
<dbReference type="EMBL" id="FNLL01000004">
    <property type="protein sequence ID" value="SDU10730.1"/>
    <property type="molecule type" value="Genomic_DNA"/>
</dbReference>
<keyword evidence="2 4" id="KW-0808">Transferase</keyword>
<dbReference type="RefSeq" id="WP_092232885.1">
    <property type="nucleotide sequence ID" value="NZ_FNLL01000004.1"/>
</dbReference>
<dbReference type="InterPro" id="IPR004839">
    <property type="entry name" value="Aminotransferase_I/II_large"/>
</dbReference>
<name>A0A1H2FTT3_9BACT</name>
<organism evidence="4 5">
    <name type="scientific">Desulfobacula phenolica</name>
    <dbReference type="NCBI Taxonomy" id="90732"/>
    <lineage>
        <taxon>Bacteria</taxon>
        <taxon>Pseudomonadati</taxon>
        <taxon>Thermodesulfobacteriota</taxon>
        <taxon>Desulfobacteria</taxon>
        <taxon>Desulfobacterales</taxon>
        <taxon>Desulfobacteraceae</taxon>
        <taxon>Desulfobacula</taxon>
    </lineage>
</organism>
<dbReference type="InterPro" id="IPR015424">
    <property type="entry name" value="PyrdxlP-dep_Trfase"/>
</dbReference>
<proteinExistence type="predicted"/>
<dbReference type="Proteomes" id="UP000199608">
    <property type="component" value="Unassembled WGS sequence"/>
</dbReference>